<reference evidence="1 2" key="1">
    <citation type="submission" date="2019-10" db="EMBL/GenBank/DDBJ databases">
        <title>Draft Genome Assembly of Rhodococcus zopfii DSM44189.</title>
        <authorList>
            <person name="Sutton J.M."/>
            <person name="Akob D.M."/>
            <person name="Bushman T.J."/>
        </authorList>
    </citation>
    <scope>NUCLEOTIDE SEQUENCE [LARGE SCALE GENOMIC DNA]</scope>
    <source>
        <strain evidence="1 2">DSM 44189</strain>
    </source>
</reference>
<dbReference type="EMBL" id="WBMO01000001">
    <property type="protein sequence ID" value="MDV2475766.1"/>
    <property type="molecule type" value="Genomic_DNA"/>
</dbReference>
<name>A0ABU3WP64_9NOCA</name>
<sequence length="459" mass="48932">MPNSRMTVVDASYHLESQIGPHLDWPMFWAFDSGGHDAPTPSEITDHVVGRAHVLSSLRRTPRHVAGGVDYPHWVVDDTPLEDHIEHHHGEARSGMSWTEFLDALGGLTATALPRHRAWRLHVFHAVRDVPSAQGPSTVVVLNTSHALMAGPALPPVSAALFGADDMPLDLPGVGPAARRWSAAGRAAAGVLGIPAALLRWWSHLGSAPHDDAESPPARALSRFNLDPAAGGRSRAIRILTLPLSGLRPPGTTVTTAVLTAISEAMRRYLVEFDGSCPPDPTAVVTVALHDLPEEVGVNRLGPARVMLSPNVEDLDERARLIQAELAAGRRDVNSPGYAAKMQTTNLMPAVLYSAAAAEVLDRSVSLYNSGHALGHTVLTSIDCRGSERARLCGRELALFGMTPPLPRDIGLVHGVVGTARGLTLTVHSTPEAVADPDRYLELLRESIDLMGAGSGVRT</sequence>
<protein>
    <recommendedName>
        <fullName evidence="3">O-acyltransferase WSD1 C-terminal domain-containing protein</fullName>
    </recommendedName>
</protein>
<dbReference type="Proteomes" id="UP001275440">
    <property type="component" value="Unassembled WGS sequence"/>
</dbReference>
<proteinExistence type="predicted"/>
<evidence type="ECO:0000313" key="2">
    <source>
        <dbReference type="Proteomes" id="UP001275440"/>
    </source>
</evidence>
<gene>
    <name evidence="1" type="ORF">F8M49_11025</name>
</gene>
<organism evidence="1 2">
    <name type="scientific">Rhodococcus zopfii</name>
    <dbReference type="NCBI Taxonomy" id="43772"/>
    <lineage>
        <taxon>Bacteria</taxon>
        <taxon>Bacillati</taxon>
        <taxon>Actinomycetota</taxon>
        <taxon>Actinomycetes</taxon>
        <taxon>Mycobacteriales</taxon>
        <taxon>Nocardiaceae</taxon>
        <taxon>Rhodococcus</taxon>
    </lineage>
</organism>
<comment type="caution">
    <text evidence="1">The sequence shown here is derived from an EMBL/GenBank/DDBJ whole genome shotgun (WGS) entry which is preliminary data.</text>
</comment>
<accession>A0ABU3WP64</accession>
<keyword evidence="2" id="KW-1185">Reference proteome</keyword>
<evidence type="ECO:0000313" key="1">
    <source>
        <dbReference type="EMBL" id="MDV2475766.1"/>
    </source>
</evidence>
<evidence type="ECO:0008006" key="3">
    <source>
        <dbReference type="Google" id="ProtNLM"/>
    </source>
</evidence>
<dbReference type="RefSeq" id="WP_139281978.1">
    <property type="nucleotide sequence ID" value="NZ_JAHWLX010000108.1"/>
</dbReference>